<gene>
    <name evidence="25" type="primary">LOC101863538</name>
</gene>
<evidence type="ECO:0000256" key="16">
    <source>
        <dbReference type="ARBA" id="ARBA00023022"/>
    </source>
</evidence>
<evidence type="ECO:0000259" key="22">
    <source>
        <dbReference type="PROSITE" id="PS50939"/>
    </source>
</evidence>
<proteinExistence type="inferred from homology"/>
<evidence type="ECO:0000256" key="20">
    <source>
        <dbReference type="SAM" id="SignalP"/>
    </source>
</evidence>
<evidence type="ECO:0000256" key="7">
    <source>
        <dbReference type="ARBA" id="ARBA00022525"/>
    </source>
</evidence>
<evidence type="ECO:0000259" key="21">
    <source>
        <dbReference type="PROSITE" id="PS50836"/>
    </source>
</evidence>
<name>A0ABM1A8Q2_APLCA</name>
<sequence length="614" mass="68469">MTMTLMRMTVLSNKMLLLCLLAVWAPWTEAFPSGAPAHTCMTMFPKHNGAESRLGTPPFEILPSSMTYNAGERIPLTISATGTEQIKGVQIKAIRQSGNTEEILGQYDNLQPVNKLRYINCQEKQRNMVTHNNSMEVSALTVTWIAPATNEGPIYFDVTIVSSYTVFYFGIKTPITPGPTLPVFVPQPWSTVSNSLSPINWDTCGDDKGCMLYPAYCSGDDCKAAVSYAFNNDNDTVTFEMMAESEGYVAVGFSHDSIMGDDQTIICTAYFERVSIQNGYNHHNKYNVRDLRTNLTNLEVAAQRDGKIYCRFSRPVSMELLLEQGRSLVPMTFDLREEFHLFLAWGHIYSLSDVIGFHNEAPVISDAKVDFTDNSNVIGSVLPKLVRAHGSLMTIAWLGFAVLAIVMPRYYKDGFNDKKICGIKIWFHIHRTAAIMTFALTVAGLVLILVKLDGEVTERKSAQTHMYLGFTVVALVCAQLVGGMLRPGPDGKVRPFFNVFHKLLGSAALIIAAATIVYAYKMSEFSYPMQRFGERTVAVWAGVLVFLEILLYAHQYLAPKFLGRPARTDEYNVDKLSNDLEPTETVRPSNFLLVLVLIFVIASIISALYLIIVF</sequence>
<evidence type="ECO:0000256" key="5">
    <source>
        <dbReference type="ARBA" id="ARBA00009195"/>
    </source>
</evidence>
<evidence type="ECO:0000256" key="2">
    <source>
        <dbReference type="ARBA" id="ARBA00004141"/>
    </source>
</evidence>
<feature type="transmembrane region" description="Helical" evidence="19">
    <location>
        <begin position="392"/>
        <end position="411"/>
    </location>
</feature>
<dbReference type="PROSITE" id="PS51019">
    <property type="entry name" value="REELIN"/>
    <property type="match status" value="1"/>
</dbReference>
<evidence type="ECO:0000256" key="8">
    <source>
        <dbReference type="ARBA" id="ARBA00022529"/>
    </source>
</evidence>
<dbReference type="Pfam" id="PF03351">
    <property type="entry name" value="DOMON"/>
    <property type="match status" value="1"/>
</dbReference>
<keyword evidence="11 20" id="KW-0732">Signal</keyword>
<dbReference type="PANTHER" id="PTHR45828:SF9">
    <property type="entry name" value="CELL WALL INTEGRITY AND STRESS RESPONSE COMPONENT 4-LIKE-RELATED"/>
    <property type="match status" value="1"/>
</dbReference>
<dbReference type="PROSITE" id="PS50836">
    <property type="entry name" value="DOMON"/>
    <property type="match status" value="1"/>
</dbReference>
<evidence type="ECO:0000256" key="17">
    <source>
        <dbReference type="ARBA" id="ARBA00023136"/>
    </source>
</evidence>
<evidence type="ECO:0000313" key="25">
    <source>
        <dbReference type="RefSeq" id="XP_012942974.1"/>
    </source>
</evidence>
<keyword evidence="9" id="KW-0399">Innate immunity</keyword>
<keyword evidence="7" id="KW-0964">Secreted</keyword>
<comment type="cofactor">
    <cofactor evidence="1">
        <name>heme b</name>
        <dbReference type="ChEBI" id="CHEBI:60344"/>
    </cofactor>
</comment>
<dbReference type="InterPro" id="IPR051237">
    <property type="entry name" value="Ferric-chelate_Red/DefProt"/>
</dbReference>
<keyword evidence="8" id="KW-0929">Antimicrobial</keyword>
<accession>A0ABM1A8Q2</accession>
<dbReference type="RefSeq" id="XP_012942974.1">
    <property type="nucleotide sequence ID" value="XM_013087520.2"/>
</dbReference>
<evidence type="ECO:0000256" key="6">
    <source>
        <dbReference type="ARBA" id="ARBA00022448"/>
    </source>
</evidence>
<keyword evidence="15" id="KW-0408">Iron</keyword>
<feature type="chain" id="PRO_5045900865" evidence="20">
    <location>
        <begin position="31"/>
        <end position="614"/>
    </location>
</feature>
<evidence type="ECO:0000256" key="19">
    <source>
        <dbReference type="SAM" id="Phobius"/>
    </source>
</evidence>
<evidence type="ECO:0000256" key="4">
    <source>
        <dbReference type="ARBA" id="ARBA00008501"/>
    </source>
</evidence>
<dbReference type="Proteomes" id="UP000694888">
    <property type="component" value="Unplaced"/>
</dbReference>
<dbReference type="Pfam" id="PF02014">
    <property type="entry name" value="Reeler"/>
    <property type="match status" value="1"/>
</dbReference>
<dbReference type="InterPro" id="IPR002861">
    <property type="entry name" value="Reeler_dom"/>
</dbReference>
<keyword evidence="17 19" id="KW-0472">Membrane</keyword>
<keyword evidence="12" id="KW-0391">Immunity</keyword>
<dbReference type="PANTHER" id="PTHR45828">
    <property type="entry name" value="CYTOCHROME B561/FERRIC REDUCTASE TRANSMEMBRANE"/>
    <property type="match status" value="1"/>
</dbReference>
<dbReference type="InterPro" id="IPR005018">
    <property type="entry name" value="DOMON_domain"/>
</dbReference>
<feature type="transmembrane region" description="Helical" evidence="19">
    <location>
        <begin position="538"/>
        <end position="557"/>
    </location>
</feature>
<dbReference type="Pfam" id="PF03188">
    <property type="entry name" value="Cytochrom_B561"/>
    <property type="match status" value="1"/>
</dbReference>
<keyword evidence="18" id="KW-0325">Glycoprotein</keyword>
<dbReference type="Gene3D" id="1.20.120.1770">
    <property type="match status" value="1"/>
</dbReference>
<organism evidence="24 25">
    <name type="scientific">Aplysia californica</name>
    <name type="common">California sea hare</name>
    <dbReference type="NCBI Taxonomy" id="6500"/>
    <lineage>
        <taxon>Eukaryota</taxon>
        <taxon>Metazoa</taxon>
        <taxon>Spiralia</taxon>
        <taxon>Lophotrochozoa</taxon>
        <taxon>Mollusca</taxon>
        <taxon>Gastropoda</taxon>
        <taxon>Heterobranchia</taxon>
        <taxon>Euthyneura</taxon>
        <taxon>Tectipleura</taxon>
        <taxon>Aplysiida</taxon>
        <taxon>Aplysioidea</taxon>
        <taxon>Aplysiidae</taxon>
        <taxon>Aplysia</taxon>
    </lineage>
</organism>
<keyword evidence="24" id="KW-1185">Reference proteome</keyword>
<evidence type="ECO:0000256" key="18">
    <source>
        <dbReference type="ARBA" id="ARBA00023180"/>
    </source>
</evidence>
<dbReference type="CDD" id="cd08544">
    <property type="entry name" value="Reeler"/>
    <property type="match status" value="1"/>
</dbReference>
<keyword evidence="6" id="KW-0813">Transport</keyword>
<protein>
    <submittedName>
        <fullName evidence="25">Ferric-chelate reductase 1 homolog</fullName>
    </submittedName>
</protein>
<evidence type="ECO:0000256" key="10">
    <source>
        <dbReference type="ARBA" id="ARBA00022692"/>
    </source>
</evidence>
<keyword evidence="10 19" id="KW-0812">Transmembrane</keyword>
<dbReference type="CDD" id="cd08760">
    <property type="entry name" value="Cyt_b561_FRRS1_like"/>
    <property type="match status" value="1"/>
</dbReference>
<dbReference type="PROSITE" id="PS50939">
    <property type="entry name" value="CYTOCHROME_B561"/>
    <property type="match status" value="1"/>
</dbReference>
<evidence type="ECO:0000256" key="14">
    <source>
        <dbReference type="ARBA" id="ARBA00022989"/>
    </source>
</evidence>
<evidence type="ECO:0000256" key="15">
    <source>
        <dbReference type="ARBA" id="ARBA00023004"/>
    </source>
</evidence>
<dbReference type="InterPro" id="IPR006593">
    <property type="entry name" value="Cyt_b561/ferric_Rdtase_TM"/>
</dbReference>
<evidence type="ECO:0000313" key="24">
    <source>
        <dbReference type="Proteomes" id="UP000694888"/>
    </source>
</evidence>
<dbReference type="SMART" id="SM00665">
    <property type="entry name" value="B561"/>
    <property type="match status" value="1"/>
</dbReference>
<feature type="transmembrane region" description="Helical" evidence="19">
    <location>
        <begin position="591"/>
        <end position="612"/>
    </location>
</feature>
<evidence type="ECO:0000256" key="11">
    <source>
        <dbReference type="ARBA" id="ARBA00022729"/>
    </source>
</evidence>
<feature type="transmembrane region" description="Helical" evidence="19">
    <location>
        <begin position="497"/>
        <end position="518"/>
    </location>
</feature>
<feature type="transmembrane region" description="Helical" evidence="19">
    <location>
        <begin position="464"/>
        <end position="485"/>
    </location>
</feature>
<dbReference type="GeneID" id="101863538"/>
<reference evidence="25" key="1">
    <citation type="submission" date="2025-08" db="UniProtKB">
        <authorList>
            <consortium name="RefSeq"/>
        </authorList>
    </citation>
    <scope>IDENTIFICATION</scope>
</reference>
<evidence type="ECO:0000256" key="3">
    <source>
        <dbReference type="ARBA" id="ARBA00004613"/>
    </source>
</evidence>
<keyword evidence="14 19" id="KW-1133">Transmembrane helix</keyword>
<dbReference type="CDD" id="cd09628">
    <property type="entry name" value="DOMON_SDR_2_like"/>
    <property type="match status" value="1"/>
</dbReference>
<evidence type="ECO:0000256" key="9">
    <source>
        <dbReference type="ARBA" id="ARBA00022588"/>
    </source>
</evidence>
<comment type="subcellular location">
    <subcellularLocation>
        <location evidence="2">Membrane</location>
        <topology evidence="2">Multi-pass membrane protein</topology>
    </subcellularLocation>
    <subcellularLocation>
        <location evidence="3">Secreted</location>
    </subcellularLocation>
</comment>
<dbReference type="InterPro" id="IPR042307">
    <property type="entry name" value="Reeler_sf"/>
</dbReference>
<evidence type="ECO:0000256" key="13">
    <source>
        <dbReference type="ARBA" id="ARBA00022982"/>
    </source>
</evidence>
<feature type="domain" description="DOMON" evidence="21">
    <location>
        <begin position="222"/>
        <end position="346"/>
    </location>
</feature>
<keyword evidence="16" id="KW-0044">Antibiotic</keyword>
<feature type="transmembrane region" description="Helical" evidence="19">
    <location>
        <begin position="432"/>
        <end position="452"/>
    </location>
</feature>
<comment type="similarity">
    <text evidence="5">Belongs to the FRRS1 family.</text>
</comment>
<feature type="domain" description="Cytochrome b561" evidence="22">
    <location>
        <begin position="351"/>
        <end position="557"/>
    </location>
</feature>
<feature type="signal peptide" evidence="20">
    <location>
        <begin position="1"/>
        <end position="30"/>
    </location>
</feature>
<evidence type="ECO:0000259" key="23">
    <source>
        <dbReference type="PROSITE" id="PS51019"/>
    </source>
</evidence>
<keyword evidence="13" id="KW-0249">Electron transport</keyword>
<dbReference type="Gene3D" id="2.60.40.4060">
    <property type="entry name" value="Reeler domain"/>
    <property type="match status" value="1"/>
</dbReference>
<feature type="domain" description="Reelin" evidence="23">
    <location>
        <begin position="25"/>
        <end position="198"/>
    </location>
</feature>
<evidence type="ECO:0000256" key="1">
    <source>
        <dbReference type="ARBA" id="ARBA00001970"/>
    </source>
</evidence>
<comment type="similarity">
    <text evidence="4">Belongs to the insect defense protein family.</text>
</comment>
<evidence type="ECO:0000256" key="12">
    <source>
        <dbReference type="ARBA" id="ARBA00022859"/>
    </source>
</evidence>